<evidence type="ECO:0000256" key="6">
    <source>
        <dbReference type="SAM" id="Phobius"/>
    </source>
</evidence>
<dbReference type="InterPro" id="IPR051533">
    <property type="entry name" value="WaaL-like"/>
</dbReference>
<evidence type="ECO:0000256" key="2">
    <source>
        <dbReference type="ARBA" id="ARBA00022692"/>
    </source>
</evidence>
<feature type="transmembrane region" description="Helical" evidence="6">
    <location>
        <begin position="141"/>
        <end position="166"/>
    </location>
</feature>
<keyword evidence="4 6" id="KW-0472">Membrane</keyword>
<feature type="transmembrane region" description="Helical" evidence="6">
    <location>
        <begin position="87"/>
        <end position="106"/>
    </location>
</feature>
<reference evidence="8" key="2">
    <citation type="journal article" date="2021" name="PeerJ">
        <title>Extensive microbial diversity within the chicken gut microbiome revealed by metagenomics and culture.</title>
        <authorList>
            <person name="Gilroy R."/>
            <person name="Ravi A."/>
            <person name="Getino M."/>
            <person name="Pursley I."/>
            <person name="Horton D.L."/>
            <person name="Alikhan N.F."/>
            <person name="Baker D."/>
            <person name="Gharbi K."/>
            <person name="Hall N."/>
            <person name="Watson M."/>
            <person name="Adriaenssens E.M."/>
            <person name="Foster-Nyarko E."/>
            <person name="Jarju S."/>
            <person name="Secka A."/>
            <person name="Antonio M."/>
            <person name="Oren A."/>
            <person name="Chaudhuri R.R."/>
            <person name="La Ragione R."/>
            <person name="Hildebrand F."/>
            <person name="Pallen M.J."/>
        </authorList>
    </citation>
    <scope>NUCLEOTIDE SEQUENCE</scope>
    <source>
        <strain evidence="8">ChiGjej1B1-19959</strain>
    </source>
</reference>
<dbReference type="Proteomes" id="UP000824071">
    <property type="component" value="Unassembled WGS sequence"/>
</dbReference>
<feature type="transmembrane region" description="Helical" evidence="6">
    <location>
        <begin position="178"/>
        <end position="199"/>
    </location>
</feature>
<protein>
    <submittedName>
        <fullName evidence="8">O-antigen ligase family protein</fullName>
    </submittedName>
</protein>
<sequence length="484" mass="54913">MDRTRFMTKLTQLRELMVTGRYMMGLFIVAAVFAITEWNVPGVLVFACITGVTLVICDDLLATFMPFMLVCLIAAKCYNSYSIFIQYVPLGIVLILCLLLHFILYWKKLSFKGSLTRSMLFVSVAVTLGGVGVISKEEYFSGVSIFNILALGFGMVLLYGIFYTHLTPRRSYSLIEKVTLIMVIAGCFASLVTIAFYMININEVLETRDLLYMQWRNNYSTFLMLCIPFAFLRGNKQPYSIVLGFVFYFCILLTGSRGGMVFGAVEMLMCCALFILYDRRRRLTYITICVCIVFALLIFSSEFISFFGSTIDRLLSAINGVLIGEQQEVRYYQYMRGIGDFLHHPVFGTGIGYMGNRDVYAGADFSVAWYHCSPIQIAGSFGVVGILAYSYQFIRRLLLLWKRPTMFNMTVFLSYISLELMSLVNPGIFSPIPYLLIVTMFFAIVERCNEGEPQEKISTSSKEHHEIAPEEHPAEQPEPEPAAK</sequence>
<accession>A0A9D1IG65</accession>
<dbReference type="AlphaFoldDB" id="A0A9D1IG65"/>
<gene>
    <name evidence="8" type="ORF">IAC53_05845</name>
</gene>
<keyword evidence="3 6" id="KW-1133">Transmembrane helix</keyword>
<feature type="transmembrane region" description="Helical" evidence="6">
    <location>
        <begin position="20"/>
        <end position="36"/>
    </location>
</feature>
<evidence type="ECO:0000256" key="5">
    <source>
        <dbReference type="SAM" id="MobiDB-lite"/>
    </source>
</evidence>
<feature type="domain" description="O-antigen ligase-related" evidence="7">
    <location>
        <begin position="246"/>
        <end position="389"/>
    </location>
</feature>
<comment type="caution">
    <text evidence="8">The sequence shown here is derived from an EMBL/GenBank/DDBJ whole genome shotgun (WGS) entry which is preliminary data.</text>
</comment>
<keyword evidence="8" id="KW-0436">Ligase</keyword>
<dbReference type="GO" id="GO:0016874">
    <property type="term" value="F:ligase activity"/>
    <property type="evidence" value="ECO:0007669"/>
    <property type="project" value="UniProtKB-KW"/>
</dbReference>
<feature type="transmembrane region" description="Helical" evidence="6">
    <location>
        <begin position="261"/>
        <end position="277"/>
    </location>
</feature>
<evidence type="ECO:0000256" key="3">
    <source>
        <dbReference type="ARBA" id="ARBA00022989"/>
    </source>
</evidence>
<dbReference type="GO" id="GO:0016020">
    <property type="term" value="C:membrane"/>
    <property type="evidence" value="ECO:0007669"/>
    <property type="project" value="UniProtKB-SubCell"/>
</dbReference>
<feature type="transmembrane region" description="Helical" evidence="6">
    <location>
        <begin position="118"/>
        <end position="135"/>
    </location>
</feature>
<dbReference type="EMBL" id="DVMW01000036">
    <property type="protein sequence ID" value="HIU36106.1"/>
    <property type="molecule type" value="Genomic_DNA"/>
</dbReference>
<feature type="transmembrane region" description="Helical" evidence="6">
    <location>
        <begin position="284"/>
        <end position="307"/>
    </location>
</feature>
<evidence type="ECO:0000259" key="7">
    <source>
        <dbReference type="Pfam" id="PF04932"/>
    </source>
</evidence>
<feature type="transmembrane region" description="Helical" evidence="6">
    <location>
        <begin position="375"/>
        <end position="394"/>
    </location>
</feature>
<feature type="transmembrane region" description="Helical" evidence="6">
    <location>
        <begin position="239"/>
        <end position="255"/>
    </location>
</feature>
<reference evidence="8" key="1">
    <citation type="submission" date="2020-10" db="EMBL/GenBank/DDBJ databases">
        <authorList>
            <person name="Gilroy R."/>
        </authorList>
    </citation>
    <scope>NUCLEOTIDE SEQUENCE</scope>
    <source>
        <strain evidence="8">ChiGjej1B1-19959</strain>
    </source>
</reference>
<dbReference type="Pfam" id="PF04932">
    <property type="entry name" value="Wzy_C"/>
    <property type="match status" value="1"/>
</dbReference>
<feature type="region of interest" description="Disordered" evidence="5">
    <location>
        <begin position="453"/>
        <end position="484"/>
    </location>
</feature>
<evidence type="ECO:0000313" key="8">
    <source>
        <dbReference type="EMBL" id="HIU36106.1"/>
    </source>
</evidence>
<dbReference type="PANTHER" id="PTHR37422">
    <property type="entry name" value="TEICHURONIC ACID BIOSYNTHESIS PROTEIN TUAE"/>
    <property type="match status" value="1"/>
</dbReference>
<organism evidence="8 9">
    <name type="scientific">Candidatus Fimenecus excrementigallinarum</name>
    <dbReference type="NCBI Taxonomy" id="2840816"/>
    <lineage>
        <taxon>Bacteria</taxon>
        <taxon>Bacillati</taxon>
        <taxon>Bacillota</taxon>
        <taxon>Clostridia</taxon>
        <taxon>Candidatus Fimenecus</taxon>
    </lineage>
</organism>
<feature type="transmembrane region" description="Helical" evidence="6">
    <location>
        <begin position="43"/>
        <end position="75"/>
    </location>
</feature>
<evidence type="ECO:0000256" key="1">
    <source>
        <dbReference type="ARBA" id="ARBA00004141"/>
    </source>
</evidence>
<name>A0A9D1IG65_9FIRM</name>
<keyword evidence="2 6" id="KW-0812">Transmembrane</keyword>
<dbReference type="InterPro" id="IPR007016">
    <property type="entry name" value="O-antigen_ligase-rel_domated"/>
</dbReference>
<comment type="subcellular location">
    <subcellularLocation>
        <location evidence="1">Membrane</location>
        <topology evidence="1">Multi-pass membrane protein</topology>
    </subcellularLocation>
</comment>
<dbReference type="PANTHER" id="PTHR37422:SF13">
    <property type="entry name" value="LIPOPOLYSACCHARIDE BIOSYNTHESIS PROTEIN PA4999-RELATED"/>
    <property type="match status" value="1"/>
</dbReference>
<evidence type="ECO:0000256" key="4">
    <source>
        <dbReference type="ARBA" id="ARBA00023136"/>
    </source>
</evidence>
<evidence type="ECO:0000313" key="9">
    <source>
        <dbReference type="Proteomes" id="UP000824071"/>
    </source>
</evidence>
<proteinExistence type="predicted"/>
<feature type="transmembrane region" description="Helical" evidence="6">
    <location>
        <begin position="406"/>
        <end position="422"/>
    </location>
</feature>